<dbReference type="Proteomes" id="UP000730482">
    <property type="component" value="Unassembled WGS sequence"/>
</dbReference>
<dbReference type="InterPro" id="IPR050471">
    <property type="entry name" value="AB_hydrolase"/>
</dbReference>
<dbReference type="Pfam" id="PF00561">
    <property type="entry name" value="Abhydrolase_1"/>
    <property type="match status" value="1"/>
</dbReference>
<keyword evidence="3" id="KW-1185">Reference proteome</keyword>
<sequence length="330" mass="35288">MTQLTESVAGNRSGVATRADGGRVAFAESGPWNGYPIFFLHGTPGSRIGVLPRPFELSRRRVRLIAIDRPGYGMSDRRAGRDVASVAQDVLAVADELGLETFSVSGRSGGGPHALACGALLPDRVRSVVALVSIAPYDAPGLDWYAGMIDSNVAAYQLTRAALDNPALMPAMKLSLAVDTGALATDFIAERLFDELPVADRRIVSDSRIRGLLLAGFRNAVTNPDNLIALDPAELALDPAEPVPTYLAGQFDDHVAFCSPWGFDPADIRCPTLVWHGGTDVHSPPGHSRWLASRIPHAVLDVDPGEAHFGAVRYFPHLLGWMVKAGAQVR</sequence>
<dbReference type="PANTHER" id="PTHR43433">
    <property type="entry name" value="HYDROLASE, ALPHA/BETA FOLD FAMILY PROTEIN"/>
    <property type="match status" value="1"/>
</dbReference>
<feature type="domain" description="AB hydrolase-1" evidence="1">
    <location>
        <begin position="35"/>
        <end position="309"/>
    </location>
</feature>
<comment type="caution">
    <text evidence="2">The sequence shown here is derived from an EMBL/GenBank/DDBJ whole genome shotgun (WGS) entry which is preliminary data.</text>
</comment>
<organism evidence="2 3">
    <name type="scientific">Catenulispora pinistramenti</name>
    <dbReference type="NCBI Taxonomy" id="2705254"/>
    <lineage>
        <taxon>Bacteria</taxon>
        <taxon>Bacillati</taxon>
        <taxon>Actinomycetota</taxon>
        <taxon>Actinomycetes</taxon>
        <taxon>Catenulisporales</taxon>
        <taxon>Catenulisporaceae</taxon>
        <taxon>Catenulispora</taxon>
    </lineage>
</organism>
<evidence type="ECO:0000313" key="3">
    <source>
        <dbReference type="Proteomes" id="UP000730482"/>
    </source>
</evidence>
<dbReference type="RefSeq" id="WP_212010789.1">
    <property type="nucleotide sequence ID" value="NZ_JAAFYZ010000066.1"/>
</dbReference>
<evidence type="ECO:0000259" key="1">
    <source>
        <dbReference type="Pfam" id="PF00561"/>
    </source>
</evidence>
<protein>
    <submittedName>
        <fullName evidence="2">Alpha/beta hydrolase</fullName>
    </submittedName>
</protein>
<keyword evidence="2" id="KW-0378">Hydrolase</keyword>
<dbReference type="Gene3D" id="3.40.50.1820">
    <property type="entry name" value="alpha/beta hydrolase"/>
    <property type="match status" value="1"/>
</dbReference>
<accession>A0ABS5KT80</accession>
<dbReference type="EMBL" id="JAAFYZ010000066">
    <property type="protein sequence ID" value="MBS2549225.1"/>
    <property type="molecule type" value="Genomic_DNA"/>
</dbReference>
<reference evidence="2 3" key="1">
    <citation type="submission" date="2020-02" db="EMBL/GenBank/DDBJ databases">
        <title>Acidophilic actinobacteria isolated from forest soil.</title>
        <authorList>
            <person name="Golinska P."/>
        </authorList>
    </citation>
    <scope>NUCLEOTIDE SEQUENCE [LARGE SCALE GENOMIC DNA]</scope>
    <source>
        <strain evidence="2 3">NL8</strain>
    </source>
</reference>
<dbReference type="InterPro" id="IPR000073">
    <property type="entry name" value="AB_hydrolase_1"/>
</dbReference>
<name>A0ABS5KT80_9ACTN</name>
<dbReference type="SUPFAM" id="SSF53474">
    <property type="entry name" value="alpha/beta-Hydrolases"/>
    <property type="match status" value="1"/>
</dbReference>
<dbReference type="GO" id="GO:0016787">
    <property type="term" value="F:hydrolase activity"/>
    <property type="evidence" value="ECO:0007669"/>
    <property type="project" value="UniProtKB-KW"/>
</dbReference>
<dbReference type="PANTHER" id="PTHR43433:SF5">
    <property type="entry name" value="AB HYDROLASE-1 DOMAIN-CONTAINING PROTEIN"/>
    <property type="match status" value="1"/>
</dbReference>
<dbReference type="InterPro" id="IPR029058">
    <property type="entry name" value="AB_hydrolase_fold"/>
</dbReference>
<dbReference type="PRINTS" id="PR00111">
    <property type="entry name" value="ABHYDROLASE"/>
</dbReference>
<proteinExistence type="predicted"/>
<gene>
    <name evidence="2" type="ORF">KGQ19_20385</name>
</gene>
<evidence type="ECO:0000313" key="2">
    <source>
        <dbReference type="EMBL" id="MBS2549225.1"/>
    </source>
</evidence>